<gene>
    <name evidence="2" type="ORF">H9655_08735</name>
</gene>
<evidence type="ECO:0000313" key="3">
    <source>
        <dbReference type="Proteomes" id="UP000657931"/>
    </source>
</evidence>
<organism evidence="2 3">
    <name type="scientific">Cytobacillus stercorigallinarum</name>
    <dbReference type="NCBI Taxonomy" id="2762240"/>
    <lineage>
        <taxon>Bacteria</taxon>
        <taxon>Bacillati</taxon>
        <taxon>Bacillota</taxon>
        <taxon>Bacilli</taxon>
        <taxon>Bacillales</taxon>
        <taxon>Bacillaceae</taxon>
        <taxon>Cytobacillus</taxon>
    </lineage>
</organism>
<reference evidence="2 3" key="1">
    <citation type="submission" date="2020-08" db="EMBL/GenBank/DDBJ databases">
        <title>A Genomic Blueprint of the Chicken Gut Microbiome.</title>
        <authorList>
            <person name="Gilroy R."/>
            <person name="Ravi A."/>
            <person name="Getino M."/>
            <person name="Pursley I."/>
            <person name="Horton D.L."/>
            <person name="Alikhan N.-F."/>
            <person name="Baker D."/>
            <person name="Gharbi K."/>
            <person name="Hall N."/>
            <person name="Watson M."/>
            <person name="Adriaenssens E.M."/>
            <person name="Foster-Nyarko E."/>
            <person name="Jarju S."/>
            <person name="Secka A."/>
            <person name="Antonio M."/>
            <person name="Oren A."/>
            <person name="Chaudhuri R."/>
            <person name="La Ragione R.M."/>
            <person name="Hildebrand F."/>
            <person name="Pallen M.J."/>
        </authorList>
    </citation>
    <scope>NUCLEOTIDE SEQUENCE [LARGE SCALE GENOMIC DNA]</scope>
    <source>
        <strain evidence="2 3">Sa5YUA1</strain>
    </source>
</reference>
<dbReference type="Proteomes" id="UP000657931">
    <property type="component" value="Unassembled WGS sequence"/>
</dbReference>
<evidence type="ECO:0000259" key="1">
    <source>
        <dbReference type="PROSITE" id="PS50943"/>
    </source>
</evidence>
<dbReference type="SMART" id="SM00530">
    <property type="entry name" value="HTH_XRE"/>
    <property type="match status" value="1"/>
</dbReference>
<dbReference type="Pfam" id="PF01381">
    <property type="entry name" value="HTH_3"/>
    <property type="match status" value="1"/>
</dbReference>
<feature type="domain" description="HTH cro/C1-type" evidence="1">
    <location>
        <begin position="15"/>
        <end position="60"/>
    </location>
</feature>
<name>A0ABR8QNN0_9BACI</name>
<proteinExistence type="predicted"/>
<comment type="caution">
    <text evidence="2">The sequence shown here is derived from an EMBL/GenBank/DDBJ whole genome shotgun (WGS) entry which is preliminary data.</text>
</comment>
<dbReference type="InterPro" id="IPR010982">
    <property type="entry name" value="Lambda_DNA-bd_dom_sf"/>
</dbReference>
<dbReference type="SUPFAM" id="SSF47413">
    <property type="entry name" value="lambda repressor-like DNA-binding domains"/>
    <property type="match status" value="1"/>
</dbReference>
<dbReference type="CDD" id="cd00093">
    <property type="entry name" value="HTH_XRE"/>
    <property type="match status" value="1"/>
</dbReference>
<dbReference type="InterPro" id="IPR001387">
    <property type="entry name" value="Cro/C1-type_HTH"/>
</dbReference>
<keyword evidence="3" id="KW-1185">Reference proteome</keyword>
<evidence type="ECO:0000313" key="2">
    <source>
        <dbReference type="EMBL" id="MBD7937116.1"/>
    </source>
</evidence>
<protein>
    <submittedName>
        <fullName evidence="2">Helix-turn-helix transcriptional regulator</fullName>
    </submittedName>
</protein>
<dbReference type="EMBL" id="JACSQT010000003">
    <property type="protein sequence ID" value="MBD7937116.1"/>
    <property type="molecule type" value="Genomic_DNA"/>
</dbReference>
<sequence length="68" mass="7772">MVICLIGAYIKQSTYTRKQICEMFGISQNTLSNWSTGKTYPSIPQILKLASLLNVKVDDLYKLKEEKD</sequence>
<accession>A0ABR8QNN0</accession>
<dbReference type="PROSITE" id="PS50943">
    <property type="entry name" value="HTH_CROC1"/>
    <property type="match status" value="1"/>
</dbReference>
<dbReference type="RefSeq" id="WP_191813036.1">
    <property type="nucleotide sequence ID" value="NZ_JACSQT010000003.1"/>
</dbReference>
<dbReference type="Gene3D" id="1.10.260.40">
    <property type="entry name" value="lambda repressor-like DNA-binding domains"/>
    <property type="match status" value="1"/>
</dbReference>